<gene>
    <name evidence="2" type="ORF">TQ33_0848</name>
</gene>
<evidence type="ECO:0008006" key="4">
    <source>
        <dbReference type="Google" id="ProtNLM"/>
    </source>
</evidence>
<dbReference type="Proteomes" id="UP000034071">
    <property type="component" value="Chromosome"/>
</dbReference>
<evidence type="ECO:0000313" key="3">
    <source>
        <dbReference type="Proteomes" id="UP000034071"/>
    </source>
</evidence>
<feature type="transmembrane region" description="Helical" evidence="1">
    <location>
        <begin position="89"/>
        <end position="114"/>
    </location>
</feature>
<feature type="transmembrane region" description="Helical" evidence="1">
    <location>
        <begin position="64"/>
        <end position="83"/>
    </location>
</feature>
<accession>A0A0F6TQD4</accession>
<dbReference type="STRING" id="914150.TQ33_0848"/>
<keyword evidence="3" id="KW-1185">Reference proteome</keyword>
<dbReference type="KEGG" id="kge:TQ33_0848"/>
<proteinExistence type="predicted"/>
<dbReference type="OrthoDB" id="5905880at2"/>
<dbReference type="AlphaFoldDB" id="A0A0F6TQD4"/>
<reference evidence="2 3" key="1">
    <citation type="submission" date="2015-02" db="EMBL/GenBank/DDBJ databases">
        <title>Complete genome sequence of Kangiella geojedonensis strain YCS-5T.</title>
        <authorList>
            <person name="Kim K.M."/>
        </authorList>
    </citation>
    <scope>NUCLEOTIDE SEQUENCE [LARGE SCALE GENOMIC DNA]</scope>
    <source>
        <strain evidence="2 3">YCS-5</strain>
    </source>
</reference>
<dbReference type="HOGENOM" id="CLU_118626_0_0_6"/>
<dbReference type="RefSeq" id="WP_046560954.1">
    <property type="nucleotide sequence ID" value="NZ_CP010975.1"/>
</dbReference>
<dbReference type="EMBL" id="CP010975">
    <property type="protein sequence ID" value="AKE51819.1"/>
    <property type="molecule type" value="Genomic_DNA"/>
</dbReference>
<evidence type="ECO:0000313" key="2">
    <source>
        <dbReference type="EMBL" id="AKE51819.1"/>
    </source>
</evidence>
<organism evidence="2 3">
    <name type="scientific">Kangiella geojedonensis</name>
    <dbReference type="NCBI Taxonomy" id="914150"/>
    <lineage>
        <taxon>Bacteria</taxon>
        <taxon>Pseudomonadati</taxon>
        <taxon>Pseudomonadota</taxon>
        <taxon>Gammaproteobacteria</taxon>
        <taxon>Kangiellales</taxon>
        <taxon>Kangiellaceae</taxon>
        <taxon>Kangiella</taxon>
    </lineage>
</organism>
<evidence type="ECO:0000256" key="1">
    <source>
        <dbReference type="SAM" id="Phobius"/>
    </source>
</evidence>
<sequence length="178" mass="19990">MSRLLYKADHLAELESTYEDLRVSGVSDDHLHVIAKKQGRVLRRGLNAANNWYKTDILNGASKGAILGFLGAIVMAIIFYATNAFGGNYGWFGVLATLVLFTAFGIWFGGFIGLQSRNHALKEFYHLVDEGKYLLLIDLTLAEESHIKQIMSTRHPDLELLSDHAETTIPIKIMQRMH</sequence>
<keyword evidence="1" id="KW-0472">Membrane</keyword>
<keyword evidence="1" id="KW-0812">Transmembrane</keyword>
<keyword evidence="1" id="KW-1133">Transmembrane helix</keyword>
<name>A0A0F6TQD4_9GAMM</name>
<protein>
    <recommendedName>
        <fullName evidence="4">NAD/FAD-utilizing enzyme</fullName>
    </recommendedName>
</protein>